<dbReference type="Proteomes" id="UP000295325">
    <property type="component" value="Unassembled WGS sequence"/>
</dbReference>
<dbReference type="RefSeq" id="WP_133628513.1">
    <property type="nucleotide sequence ID" value="NZ_SOAZ01000015.1"/>
</dbReference>
<gene>
    <name evidence="1" type="ORF">EDD71_11516</name>
</gene>
<evidence type="ECO:0000313" key="2">
    <source>
        <dbReference type="Proteomes" id="UP000295325"/>
    </source>
</evidence>
<accession>A0A4R7KDE0</accession>
<evidence type="ECO:0000313" key="1">
    <source>
        <dbReference type="EMBL" id="TDT51985.1"/>
    </source>
</evidence>
<dbReference type="EMBL" id="SOAZ01000015">
    <property type="protein sequence ID" value="TDT51985.1"/>
    <property type="molecule type" value="Genomic_DNA"/>
</dbReference>
<dbReference type="Gene3D" id="1.10.287.850">
    <property type="entry name" value="HP0062-like domain"/>
    <property type="match status" value="1"/>
</dbReference>
<sequence length="329" mass="35385">MGNIRVNPEELMSIAGELKRFAEEAERIESRLLKESRSVDWTGKSVSRFNNNISELGSLGKRVFGQCRDLADYAQKKSRDFIEADKWGGIETQGELFSGGGDTGVFEYNNGRLSIDLQAIAKPLGIAAMISNPITQPIGGAMLISELSKNEGLRDRVKDSFFNAVEYASKGDFSKIIDKVENEVNIKKYGDDFGDTLVLARKAAGSLEKSKALNALNKIGKVDNVMDGLEAYSNARKQGMSKEDSGAEALYKVGTEVGKGAVTSTVSTAVTAALCTVFPPLAPTAPLIKFGVNFGVGWAVDKVYGAIEEYTDLDEGLKKVASGIITIAT</sequence>
<keyword evidence="2" id="KW-1185">Reference proteome</keyword>
<reference evidence="1 2" key="1">
    <citation type="submission" date="2019-03" db="EMBL/GenBank/DDBJ databases">
        <title>Genomic Encyclopedia of Type Strains, Phase IV (KMG-IV): sequencing the most valuable type-strain genomes for metagenomic binning, comparative biology and taxonomic classification.</title>
        <authorList>
            <person name="Goeker M."/>
        </authorList>
    </citation>
    <scope>NUCLEOTIDE SEQUENCE [LARGE SCALE GENOMIC DNA]</scope>
    <source>
        <strain evidence="1 2">DSM 24455</strain>
    </source>
</reference>
<dbReference type="SUPFAM" id="SSF158414">
    <property type="entry name" value="HP0062-like"/>
    <property type="match status" value="1"/>
</dbReference>
<name>A0A4R7KDE0_9CLOT</name>
<proteinExistence type="predicted"/>
<dbReference type="InterPro" id="IPR029013">
    <property type="entry name" value="HP0062-like_sf"/>
</dbReference>
<protein>
    <recommendedName>
        <fullName evidence="3">WXG100 family type VII secretion target</fullName>
    </recommendedName>
</protein>
<evidence type="ECO:0008006" key="3">
    <source>
        <dbReference type="Google" id="ProtNLM"/>
    </source>
</evidence>
<organism evidence="1 2">
    <name type="scientific">Fonticella tunisiensis</name>
    <dbReference type="NCBI Taxonomy" id="1096341"/>
    <lineage>
        <taxon>Bacteria</taxon>
        <taxon>Bacillati</taxon>
        <taxon>Bacillota</taxon>
        <taxon>Clostridia</taxon>
        <taxon>Eubacteriales</taxon>
        <taxon>Clostridiaceae</taxon>
        <taxon>Fonticella</taxon>
    </lineage>
</organism>
<dbReference type="AlphaFoldDB" id="A0A4R7KDE0"/>
<comment type="caution">
    <text evidence="1">The sequence shown here is derived from an EMBL/GenBank/DDBJ whole genome shotgun (WGS) entry which is preliminary data.</text>
</comment>